<keyword evidence="4 5" id="KW-0472">Membrane</keyword>
<evidence type="ECO:0000259" key="6">
    <source>
        <dbReference type="Pfam" id="PF00892"/>
    </source>
</evidence>
<keyword evidence="8" id="KW-1185">Reference proteome</keyword>
<dbReference type="Pfam" id="PF00892">
    <property type="entry name" value="EamA"/>
    <property type="match status" value="2"/>
</dbReference>
<dbReference type="SUPFAM" id="SSF103481">
    <property type="entry name" value="Multidrug resistance efflux transporter EmrE"/>
    <property type="match status" value="2"/>
</dbReference>
<feature type="transmembrane region" description="Helical" evidence="5">
    <location>
        <begin position="58"/>
        <end position="82"/>
    </location>
</feature>
<protein>
    <submittedName>
        <fullName evidence="7">O-acetylserine/cysteine exporter</fullName>
    </submittedName>
</protein>
<feature type="transmembrane region" description="Helical" evidence="5">
    <location>
        <begin position="172"/>
        <end position="194"/>
    </location>
</feature>
<feature type="transmembrane region" description="Helical" evidence="5">
    <location>
        <begin position="117"/>
        <end position="134"/>
    </location>
</feature>
<feature type="transmembrane region" description="Helical" evidence="5">
    <location>
        <begin position="9"/>
        <end position="27"/>
    </location>
</feature>
<dbReference type="InterPro" id="IPR037185">
    <property type="entry name" value="EmrE-like"/>
</dbReference>
<dbReference type="InterPro" id="IPR050638">
    <property type="entry name" value="AA-Vitamin_Transporters"/>
</dbReference>
<sequence length="325" mass="33657">MPLSDYAKALLIVVVWGVNFVVIKWGLAGLPPLLLGGVRFTLAALPAIFLIRRPAVPWRWLVAYGLTVGLCQFGFLFSALYVGMPAGLASVVLQSQAFLTLVLAACLIGEHWTRPQLAGLLFAGAGLALIGASHGHGMTLLGFLLTVAAAACWAASNIVVRKMTQEGHHPDMLALVVWSSLVPPLPFLALSLAIEGPSTVWAALAGFSLQSLAAVAYLSFGATLLGYSLWSGLLARHPANRVAPFSLLIPVVGLSTAALLLDEWPSPLQWGGSALLIVGLVVNVFGGGGWRESGQGPPDQAGGRRAGGGYQSSGATICGVCGSSS</sequence>
<feature type="domain" description="EamA" evidence="6">
    <location>
        <begin position="141"/>
        <end position="284"/>
    </location>
</feature>
<evidence type="ECO:0000256" key="2">
    <source>
        <dbReference type="ARBA" id="ARBA00022692"/>
    </source>
</evidence>
<keyword evidence="3 5" id="KW-1133">Transmembrane helix</keyword>
<dbReference type="KEGG" id="maer:DAI18_01440"/>
<feature type="transmembrane region" description="Helical" evidence="5">
    <location>
        <begin position="200"/>
        <end position="230"/>
    </location>
</feature>
<dbReference type="PANTHER" id="PTHR32322:SF9">
    <property type="entry name" value="AMINO-ACID METABOLITE EFFLUX PUMP-RELATED"/>
    <property type="match status" value="1"/>
</dbReference>
<dbReference type="Proteomes" id="UP000244173">
    <property type="component" value="Chromosome"/>
</dbReference>
<feature type="transmembrane region" description="Helical" evidence="5">
    <location>
        <begin position="33"/>
        <end position="51"/>
    </location>
</feature>
<keyword evidence="2 5" id="KW-0812">Transmembrane</keyword>
<dbReference type="InterPro" id="IPR000620">
    <property type="entry name" value="EamA_dom"/>
</dbReference>
<feature type="domain" description="EamA" evidence="6">
    <location>
        <begin position="9"/>
        <end position="130"/>
    </location>
</feature>
<dbReference type="GO" id="GO:0016020">
    <property type="term" value="C:membrane"/>
    <property type="evidence" value="ECO:0007669"/>
    <property type="project" value="UniProtKB-SubCell"/>
</dbReference>
<evidence type="ECO:0000256" key="1">
    <source>
        <dbReference type="ARBA" id="ARBA00004141"/>
    </source>
</evidence>
<evidence type="ECO:0000256" key="5">
    <source>
        <dbReference type="SAM" id="Phobius"/>
    </source>
</evidence>
<organism evidence="7 8">
    <name type="scientific">Microvirgula aerodenitrificans</name>
    <dbReference type="NCBI Taxonomy" id="57480"/>
    <lineage>
        <taxon>Bacteria</taxon>
        <taxon>Pseudomonadati</taxon>
        <taxon>Pseudomonadota</taxon>
        <taxon>Betaproteobacteria</taxon>
        <taxon>Neisseriales</taxon>
        <taxon>Aquaspirillaceae</taxon>
        <taxon>Microvirgula</taxon>
    </lineage>
</organism>
<dbReference type="EMBL" id="CP028519">
    <property type="protein sequence ID" value="AVY92852.1"/>
    <property type="molecule type" value="Genomic_DNA"/>
</dbReference>
<evidence type="ECO:0000313" key="7">
    <source>
        <dbReference type="EMBL" id="AVY92852.1"/>
    </source>
</evidence>
<dbReference type="RefSeq" id="WP_107888586.1">
    <property type="nucleotide sequence ID" value="NZ_CP028519.1"/>
</dbReference>
<evidence type="ECO:0000256" key="4">
    <source>
        <dbReference type="ARBA" id="ARBA00023136"/>
    </source>
</evidence>
<dbReference type="OrthoDB" id="7158585at2"/>
<evidence type="ECO:0000256" key="3">
    <source>
        <dbReference type="ARBA" id="ARBA00022989"/>
    </source>
</evidence>
<feature type="transmembrane region" description="Helical" evidence="5">
    <location>
        <begin position="267"/>
        <end position="286"/>
    </location>
</feature>
<accession>A0A2U3THG1</accession>
<gene>
    <name evidence="7" type="ORF">DAI18_01440</name>
</gene>
<feature type="transmembrane region" description="Helical" evidence="5">
    <location>
        <begin position="88"/>
        <end position="108"/>
    </location>
</feature>
<reference evidence="7 8" key="1">
    <citation type="submission" date="2018-04" db="EMBL/GenBank/DDBJ databases">
        <title>Denitrifier Microvirgula.</title>
        <authorList>
            <person name="Anderson E."/>
            <person name="Jang J."/>
            <person name="Ishii S."/>
        </authorList>
    </citation>
    <scope>NUCLEOTIDE SEQUENCE [LARGE SCALE GENOMIC DNA]</scope>
    <source>
        <strain evidence="7 8">BE2.4</strain>
    </source>
</reference>
<comment type="subcellular location">
    <subcellularLocation>
        <location evidence="1">Membrane</location>
        <topology evidence="1">Multi-pass membrane protein</topology>
    </subcellularLocation>
</comment>
<name>A0A2U3THG1_9NEIS</name>
<proteinExistence type="predicted"/>
<dbReference type="PANTHER" id="PTHR32322">
    <property type="entry name" value="INNER MEMBRANE TRANSPORTER"/>
    <property type="match status" value="1"/>
</dbReference>
<feature type="transmembrane region" description="Helical" evidence="5">
    <location>
        <begin position="242"/>
        <end position="261"/>
    </location>
</feature>
<feature type="transmembrane region" description="Helical" evidence="5">
    <location>
        <begin position="140"/>
        <end position="160"/>
    </location>
</feature>
<dbReference type="AlphaFoldDB" id="A0A2U3THG1"/>
<evidence type="ECO:0000313" key="8">
    <source>
        <dbReference type="Proteomes" id="UP000244173"/>
    </source>
</evidence>